<dbReference type="KEGG" id="bti:BTG_27450"/>
<evidence type="ECO:0000313" key="2">
    <source>
        <dbReference type="EMBL" id="AFQ18889.1"/>
    </source>
</evidence>
<evidence type="ECO:0000313" key="3">
    <source>
        <dbReference type="Proteomes" id="UP000005259"/>
    </source>
</evidence>
<dbReference type="Pfam" id="PF13274">
    <property type="entry name" value="SocA_Panacea"/>
    <property type="match status" value="1"/>
</dbReference>
<dbReference type="InterPro" id="IPR025272">
    <property type="entry name" value="SocA_Panacea"/>
</dbReference>
<dbReference type="AlphaFoldDB" id="A0A9W3P0B3"/>
<gene>
    <name evidence="2" type="ORF">BTG_27450</name>
</gene>
<proteinExistence type="predicted"/>
<protein>
    <submittedName>
        <fullName evidence="2">Prophage protein (Ps3)</fullName>
    </submittedName>
</protein>
<dbReference type="RefSeq" id="WP_000660104.1">
    <property type="nucleotide sequence ID" value="NC_018500.1"/>
</dbReference>
<feature type="domain" description="Antitoxin SocA-like Panacea" evidence="1">
    <location>
        <begin position="32"/>
        <end position="124"/>
    </location>
</feature>
<dbReference type="Proteomes" id="UP000005259">
    <property type="component" value="Chromosome"/>
</dbReference>
<sequence>MKEKKPSIYDVANYFLYLSSPGTPRSITPLKLQKLTFYAQALNYAMEGEPLFDEDFEAWVHGPVSPELYYEYKNYGSREIDSSTIMKPKLDKKVKNVIKIIWRMYGTKDGKYLENKTHNEKPWQQARNGLDYYQHSNEIIDKTSIKNYYSKKFIVKQTKQ</sequence>
<evidence type="ECO:0000259" key="1">
    <source>
        <dbReference type="Pfam" id="PF13274"/>
    </source>
</evidence>
<organism evidence="2 3">
    <name type="scientific">Bacillus thuringiensis HD-771</name>
    <dbReference type="NCBI Taxonomy" id="1218175"/>
    <lineage>
        <taxon>Bacteria</taxon>
        <taxon>Bacillati</taxon>
        <taxon>Bacillota</taxon>
        <taxon>Bacilli</taxon>
        <taxon>Bacillales</taxon>
        <taxon>Bacillaceae</taxon>
        <taxon>Bacillus</taxon>
        <taxon>Bacillus cereus group</taxon>
    </lineage>
</organism>
<accession>A0A9W3P0B3</accession>
<reference evidence="2 3" key="1">
    <citation type="submission" date="2012-08" db="EMBL/GenBank/DDBJ databases">
        <authorList>
            <person name="Doggett N."/>
            <person name="Teshima H."/>
            <person name="Bruce D."/>
            <person name="Detter J.C."/>
            <person name="Johnson S.L."/>
            <person name="Han C."/>
        </authorList>
    </citation>
    <scope>NUCLEOTIDE SEQUENCE [LARGE SCALE GENOMIC DNA]</scope>
    <source>
        <strain evidence="2 3">HD-771</strain>
    </source>
</reference>
<dbReference type="EMBL" id="CP003752">
    <property type="protein sequence ID" value="AFQ18889.1"/>
    <property type="molecule type" value="Genomic_DNA"/>
</dbReference>
<name>A0A9W3P0B3_BACTU</name>